<dbReference type="OrthoDB" id="64915at2759"/>
<proteinExistence type="inferred from homology"/>
<dbReference type="PANTHER" id="PTHR42840:SF3">
    <property type="entry name" value="BINDING ROSSMANN FOLD OXIDOREDUCTASE, PUTATIVE (AFU_ORTHOLOGUE AFUA_2G10240)-RELATED"/>
    <property type="match status" value="1"/>
</dbReference>
<reference evidence="5" key="1">
    <citation type="submission" date="2021-05" db="EMBL/GenBank/DDBJ databases">
        <title>The genome of the haptophyte Pavlova lutheri (Diacronema luteri, Pavlovales) - a model for lipid biosynthesis in eukaryotic algae.</title>
        <authorList>
            <person name="Hulatt C.J."/>
            <person name="Posewitz M.C."/>
        </authorList>
    </citation>
    <scope>NUCLEOTIDE SEQUENCE</scope>
    <source>
        <strain evidence="5">NIVA-4/92</strain>
    </source>
</reference>
<dbReference type="Gene3D" id="3.30.360.10">
    <property type="entry name" value="Dihydrodipicolinate Reductase, domain 2"/>
    <property type="match status" value="1"/>
</dbReference>
<evidence type="ECO:0000256" key="1">
    <source>
        <dbReference type="ARBA" id="ARBA00010928"/>
    </source>
</evidence>
<dbReference type="GO" id="GO:0006740">
    <property type="term" value="P:NADPH regeneration"/>
    <property type="evidence" value="ECO:0007669"/>
    <property type="project" value="TreeGrafter"/>
</dbReference>
<dbReference type="GO" id="GO:0000166">
    <property type="term" value="F:nucleotide binding"/>
    <property type="evidence" value="ECO:0007669"/>
    <property type="project" value="InterPro"/>
</dbReference>
<dbReference type="PANTHER" id="PTHR42840">
    <property type="entry name" value="NAD(P)-BINDING ROSSMANN-FOLD SUPERFAMILY PROTEIN-RELATED"/>
    <property type="match status" value="1"/>
</dbReference>
<evidence type="ECO:0000259" key="3">
    <source>
        <dbReference type="Pfam" id="PF01408"/>
    </source>
</evidence>
<dbReference type="Pfam" id="PF01408">
    <property type="entry name" value="GFO_IDH_MocA"/>
    <property type="match status" value="1"/>
</dbReference>
<evidence type="ECO:0008006" key="7">
    <source>
        <dbReference type="Google" id="ProtNLM"/>
    </source>
</evidence>
<feature type="domain" description="GFO/IDH/MocA-like oxidoreductase" evidence="4">
    <location>
        <begin position="133"/>
        <end position="252"/>
    </location>
</feature>
<sequence>MVDGKLSVAVVGLGRAGHVHLRSLVSLSTKARIAWVVDLNAETAARVAAVHECKATTDIDDALADADLDAVIICSATYTHFDFTMRALNARKAVFTEKPISHDPAELEEVLDVAMRSNLVFCTGYQRRCDKNFRALKQQLDSGAIGSVRLIKCTSRDNPEPPIEYLKVSGGIFHDMLCHDFDMLHFLTGEFPETVYSVGHCYNPQIEAMGDCDTVVVTLKYASGLLATVDTSRVACYGYDQRIEVLGELGMAQANNEHESTVTVATARGYVGAKSAFSFPERYMHTYLTEIAEFVEQVKARRPDPEAVTRRHVILEKVTTAAELSWRLKREVRIADVDELRDKVPVSTLHGPVKTKVPLAA</sequence>
<accession>A0A8J5XYP7</accession>
<dbReference type="InterPro" id="IPR036291">
    <property type="entry name" value="NAD(P)-bd_dom_sf"/>
</dbReference>
<evidence type="ECO:0000313" key="5">
    <source>
        <dbReference type="EMBL" id="KAG8470942.1"/>
    </source>
</evidence>
<gene>
    <name evidence="5" type="ORF">KFE25_009363</name>
</gene>
<keyword evidence="6" id="KW-1185">Reference proteome</keyword>
<dbReference type="Pfam" id="PF22725">
    <property type="entry name" value="GFO_IDH_MocA_C3"/>
    <property type="match status" value="1"/>
</dbReference>
<dbReference type="InterPro" id="IPR055170">
    <property type="entry name" value="GFO_IDH_MocA-like_dom"/>
</dbReference>
<comment type="caution">
    <text evidence="5">The sequence shown here is derived from an EMBL/GenBank/DDBJ whole genome shotgun (WGS) entry which is preliminary data.</text>
</comment>
<dbReference type="Gene3D" id="3.40.50.720">
    <property type="entry name" value="NAD(P)-binding Rossmann-like Domain"/>
    <property type="match status" value="1"/>
</dbReference>
<keyword evidence="2" id="KW-0560">Oxidoreductase</keyword>
<dbReference type="GO" id="GO:0016491">
    <property type="term" value="F:oxidoreductase activity"/>
    <property type="evidence" value="ECO:0007669"/>
    <property type="project" value="UniProtKB-KW"/>
</dbReference>
<evidence type="ECO:0000256" key="2">
    <source>
        <dbReference type="ARBA" id="ARBA00023002"/>
    </source>
</evidence>
<evidence type="ECO:0000313" key="6">
    <source>
        <dbReference type="Proteomes" id="UP000751190"/>
    </source>
</evidence>
<dbReference type="AlphaFoldDB" id="A0A8J5XYP7"/>
<dbReference type="GO" id="GO:0005737">
    <property type="term" value="C:cytoplasm"/>
    <property type="evidence" value="ECO:0007669"/>
    <property type="project" value="TreeGrafter"/>
</dbReference>
<feature type="domain" description="Gfo/Idh/MocA-like oxidoreductase N-terminal" evidence="3">
    <location>
        <begin position="7"/>
        <end position="124"/>
    </location>
</feature>
<protein>
    <recommendedName>
        <fullName evidence="7">Inositol 2-dehydrogenase</fullName>
    </recommendedName>
</protein>
<dbReference type="SUPFAM" id="SSF55347">
    <property type="entry name" value="Glyceraldehyde-3-phosphate dehydrogenase-like, C-terminal domain"/>
    <property type="match status" value="1"/>
</dbReference>
<dbReference type="Proteomes" id="UP000751190">
    <property type="component" value="Unassembled WGS sequence"/>
</dbReference>
<evidence type="ECO:0000259" key="4">
    <source>
        <dbReference type="Pfam" id="PF22725"/>
    </source>
</evidence>
<dbReference type="OMA" id="FLERYMQ"/>
<dbReference type="EMBL" id="JAGTXO010000001">
    <property type="protein sequence ID" value="KAG8470942.1"/>
    <property type="molecule type" value="Genomic_DNA"/>
</dbReference>
<organism evidence="5 6">
    <name type="scientific">Diacronema lutheri</name>
    <name type="common">Unicellular marine alga</name>
    <name type="synonym">Monochrysis lutheri</name>
    <dbReference type="NCBI Taxonomy" id="2081491"/>
    <lineage>
        <taxon>Eukaryota</taxon>
        <taxon>Haptista</taxon>
        <taxon>Haptophyta</taxon>
        <taxon>Pavlovophyceae</taxon>
        <taxon>Pavlovales</taxon>
        <taxon>Pavlovaceae</taxon>
        <taxon>Diacronema</taxon>
    </lineage>
</organism>
<comment type="similarity">
    <text evidence="1">Belongs to the Gfo/Idh/MocA family.</text>
</comment>
<dbReference type="InterPro" id="IPR000683">
    <property type="entry name" value="Gfo/Idh/MocA-like_OxRdtase_N"/>
</dbReference>
<dbReference type="SUPFAM" id="SSF51735">
    <property type="entry name" value="NAD(P)-binding Rossmann-fold domains"/>
    <property type="match status" value="1"/>
</dbReference>
<name>A0A8J5XYP7_DIALT</name>